<keyword evidence="3" id="KW-1185">Reference proteome</keyword>
<evidence type="ECO:0000313" key="2">
    <source>
        <dbReference type="EMBL" id="KNE88326.1"/>
    </source>
</evidence>
<feature type="compositionally biased region" description="Polar residues" evidence="1">
    <location>
        <begin position="122"/>
        <end position="132"/>
    </location>
</feature>
<reference evidence="3" key="1">
    <citation type="submission" date="2014-03" db="EMBL/GenBank/DDBJ databases">
        <title>The Genome Sequence of Puccinia striiformis f. sp. tritici PST-78.</title>
        <authorList>
            <consortium name="The Broad Institute Genome Sequencing Platform"/>
            <person name="Cuomo C."/>
            <person name="Hulbert S."/>
            <person name="Chen X."/>
            <person name="Walker B."/>
            <person name="Young S.K."/>
            <person name="Zeng Q."/>
            <person name="Gargeya S."/>
            <person name="Fitzgerald M."/>
            <person name="Haas B."/>
            <person name="Abouelleil A."/>
            <person name="Alvarado L."/>
            <person name="Arachchi H.M."/>
            <person name="Berlin A.M."/>
            <person name="Chapman S.B."/>
            <person name="Goldberg J."/>
            <person name="Griggs A."/>
            <person name="Gujja S."/>
            <person name="Hansen M."/>
            <person name="Howarth C."/>
            <person name="Imamovic A."/>
            <person name="Larimer J."/>
            <person name="McCowan C."/>
            <person name="Montmayeur A."/>
            <person name="Murphy C."/>
            <person name="Neiman D."/>
            <person name="Pearson M."/>
            <person name="Priest M."/>
            <person name="Roberts A."/>
            <person name="Saif S."/>
            <person name="Shea T."/>
            <person name="Sisk P."/>
            <person name="Sykes S."/>
            <person name="Wortman J."/>
            <person name="Nusbaum C."/>
            <person name="Birren B."/>
        </authorList>
    </citation>
    <scope>NUCLEOTIDE SEQUENCE [LARGE SCALE GENOMIC DNA]</scope>
    <source>
        <strain evidence="3">race PST-78</strain>
    </source>
</reference>
<feature type="region of interest" description="Disordered" evidence="1">
    <location>
        <begin position="106"/>
        <end position="132"/>
    </location>
</feature>
<evidence type="ECO:0000313" key="3">
    <source>
        <dbReference type="Proteomes" id="UP000054564"/>
    </source>
</evidence>
<evidence type="ECO:0000256" key="1">
    <source>
        <dbReference type="SAM" id="MobiDB-lite"/>
    </source>
</evidence>
<protein>
    <submittedName>
        <fullName evidence="2">Uncharacterized protein</fullName>
    </submittedName>
</protein>
<name>A0A0L0UMX8_9BASI</name>
<dbReference type="OrthoDB" id="2503842at2759"/>
<comment type="caution">
    <text evidence="2">The sequence shown here is derived from an EMBL/GenBank/DDBJ whole genome shotgun (WGS) entry which is preliminary data.</text>
</comment>
<proteinExistence type="predicted"/>
<dbReference type="Proteomes" id="UP000054564">
    <property type="component" value="Unassembled WGS sequence"/>
</dbReference>
<gene>
    <name evidence="2" type="ORF">PSTG_18274</name>
</gene>
<accession>A0A0L0UMX8</accession>
<organism evidence="2 3">
    <name type="scientific">Puccinia striiformis f. sp. tritici PST-78</name>
    <dbReference type="NCBI Taxonomy" id="1165861"/>
    <lineage>
        <taxon>Eukaryota</taxon>
        <taxon>Fungi</taxon>
        <taxon>Dikarya</taxon>
        <taxon>Basidiomycota</taxon>
        <taxon>Pucciniomycotina</taxon>
        <taxon>Pucciniomycetes</taxon>
        <taxon>Pucciniales</taxon>
        <taxon>Pucciniaceae</taxon>
        <taxon>Puccinia</taxon>
    </lineage>
</organism>
<dbReference type="EMBL" id="AJIL01002377">
    <property type="protein sequence ID" value="KNE88326.1"/>
    <property type="molecule type" value="Genomic_DNA"/>
</dbReference>
<sequence>MMANSSETSYFSFPSYKSHFNSEIQAEQLTPVTPTPFYMALEPLVVYPPRPTQSFSVILTTKPKPTSSRSLLQQAWLPSRNSRAQSTSPQSLLHLAPVPSSLLGLHPLVNPSKAGGDPLKESQISNHYLPTK</sequence>
<dbReference type="AlphaFoldDB" id="A0A0L0UMX8"/>